<dbReference type="PANTHER" id="PTHR30290">
    <property type="entry name" value="PERIPLASMIC BINDING COMPONENT OF ABC TRANSPORTER"/>
    <property type="match status" value="1"/>
</dbReference>
<reference evidence="6 7" key="1">
    <citation type="journal article" date="2010" name="Stand. Genomic Sci.">
        <title>Complete genome sequence of Aminobacterium colombiense type strain (ALA-1).</title>
        <authorList>
            <person name="Chertkov O."/>
            <person name="Sikorski J."/>
            <person name="Brambilla E."/>
            <person name="Lapidus A."/>
            <person name="Copeland A."/>
            <person name="Glavina Del Rio T."/>
            <person name="Nolan M."/>
            <person name="Lucas S."/>
            <person name="Tice H."/>
            <person name="Cheng J.F."/>
            <person name="Han C."/>
            <person name="Detter J.C."/>
            <person name="Bruce D."/>
            <person name="Tapia R."/>
            <person name="Goodwin L."/>
            <person name="Pitluck S."/>
            <person name="Liolios K."/>
            <person name="Ivanova N."/>
            <person name="Mavromatis K."/>
            <person name="Ovchinnikova G."/>
            <person name="Pati A."/>
            <person name="Chen A."/>
            <person name="Palaniappan K."/>
            <person name="Land M."/>
            <person name="Hauser L."/>
            <person name="Chang Y.J."/>
            <person name="Jeffries C.D."/>
            <person name="Spring S."/>
            <person name="Rohde M."/>
            <person name="Goker M."/>
            <person name="Bristow J."/>
            <person name="Eisen J.A."/>
            <person name="Markowitz V."/>
            <person name="Hugenholtz P."/>
            <person name="Kyrpides N.C."/>
            <person name="Klenk H.P."/>
        </authorList>
    </citation>
    <scope>NUCLEOTIDE SEQUENCE [LARGE SCALE GENOMIC DNA]</scope>
    <source>
        <strain evidence="7">DSM 12261 / ALA-1</strain>
    </source>
</reference>
<sequence length="509" mass="56054">MKGKFCLRLLLAVAVLTLIATTGFAAVMETFTLGLPGDAKSLDPHQATDTMSFAVAKHINEPLVTVDGKTKQLVPVLAERWEVLDDHTYKFYLKKGVKFHNGEEFTAEDVVFSLTRAASPDSVHAGSKGKKIDTEGFEIIDKHTVIVRTVGPVGGWLESMKHPYASIFNKKAVEEGGADYFRNPVGTGPFKFKSWVKGERIELTAFEDYHGKKPGFKNFNILVLPDDSSRVIALETGKVDMIYAVPPSEYQRLNESEKVRVVASPGLRLQYLGMNTDKKPLDDPRVRLAIEYAINKEAYCAVVYQNNAVQPDGPLVPASTFTPANAAPYPFDPAKAKALLAEAGYPDGLTLDFWTSNFQDRVNGATVIQSMLAQVGIKTNIQIFEAGAFNTKMNGNEHALYVSQWGMQTSRNAGDYWLTLFHAGSIGSANWARLNDPDMNALLEKVNTTVDEADRIVLLQNVWDGLNELHPIVPLAVPSELYGVRRDLVGVEDLADGQINYLGNLSLKD</sequence>
<dbReference type="PROSITE" id="PS01040">
    <property type="entry name" value="SBP_BACTERIAL_5"/>
    <property type="match status" value="1"/>
</dbReference>
<evidence type="ECO:0000259" key="5">
    <source>
        <dbReference type="Pfam" id="PF00496"/>
    </source>
</evidence>
<dbReference type="PIRSF" id="PIRSF002741">
    <property type="entry name" value="MppA"/>
    <property type="match status" value="1"/>
</dbReference>
<dbReference type="InterPro" id="IPR030678">
    <property type="entry name" value="Peptide/Ni-bd"/>
</dbReference>
<dbReference type="Gene3D" id="3.10.105.10">
    <property type="entry name" value="Dipeptide-binding Protein, Domain 3"/>
    <property type="match status" value="1"/>
</dbReference>
<dbReference type="Gene3D" id="3.90.76.10">
    <property type="entry name" value="Dipeptide-binding Protein, Domain 1"/>
    <property type="match status" value="1"/>
</dbReference>
<protein>
    <submittedName>
        <fullName evidence="6">Extracellular solute-binding protein family 5</fullName>
    </submittedName>
</protein>
<dbReference type="eggNOG" id="COG0747">
    <property type="taxonomic scope" value="Bacteria"/>
</dbReference>
<dbReference type="Proteomes" id="UP000002366">
    <property type="component" value="Chromosome"/>
</dbReference>
<accession>D5EGU0</accession>
<evidence type="ECO:0000313" key="6">
    <source>
        <dbReference type="EMBL" id="ADE57772.1"/>
    </source>
</evidence>
<dbReference type="InterPro" id="IPR023765">
    <property type="entry name" value="SBP_5_CS"/>
</dbReference>
<dbReference type="PANTHER" id="PTHR30290:SF9">
    <property type="entry name" value="OLIGOPEPTIDE-BINDING PROTEIN APPA"/>
    <property type="match status" value="1"/>
</dbReference>
<dbReference type="KEGG" id="aco:Amico_1656"/>
<dbReference type="SUPFAM" id="SSF53850">
    <property type="entry name" value="Periplasmic binding protein-like II"/>
    <property type="match status" value="1"/>
</dbReference>
<keyword evidence="2" id="KW-0813">Transport</keyword>
<gene>
    <name evidence="6" type="ordered locus">Amico_1656</name>
</gene>
<dbReference type="Gene3D" id="3.40.190.10">
    <property type="entry name" value="Periplasmic binding protein-like II"/>
    <property type="match status" value="1"/>
</dbReference>
<dbReference type="GO" id="GO:0043190">
    <property type="term" value="C:ATP-binding cassette (ABC) transporter complex"/>
    <property type="evidence" value="ECO:0007669"/>
    <property type="project" value="InterPro"/>
</dbReference>
<evidence type="ECO:0000256" key="1">
    <source>
        <dbReference type="ARBA" id="ARBA00005695"/>
    </source>
</evidence>
<dbReference type="GO" id="GO:0015833">
    <property type="term" value="P:peptide transport"/>
    <property type="evidence" value="ECO:0007669"/>
    <property type="project" value="TreeGrafter"/>
</dbReference>
<dbReference type="Pfam" id="PF00496">
    <property type="entry name" value="SBP_bac_5"/>
    <property type="match status" value="1"/>
</dbReference>
<dbReference type="RefSeq" id="WP_013049034.1">
    <property type="nucleotide sequence ID" value="NC_014011.1"/>
</dbReference>
<comment type="similarity">
    <text evidence="1">Belongs to the bacterial solute-binding protein 5 family.</text>
</comment>
<proteinExistence type="inferred from homology"/>
<feature type="domain" description="Solute-binding protein family 5" evidence="5">
    <location>
        <begin position="73"/>
        <end position="422"/>
    </location>
</feature>
<evidence type="ECO:0000256" key="2">
    <source>
        <dbReference type="ARBA" id="ARBA00022448"/>
    </source>
</evidence>
<feature type="signal peptide" evidence="4">
    <location>
        <begin position="1"/>
        <end position="25"/>
    </location>
</feature>
<evidence type="ECO:0000313" key="7">
    <source>
        <dbReference type="Proteomes" id="UP000002366"/>
    </source>
</evidence>
<dbReference type="HOGENOM" id="CLU_017028_7_4_0"/>
<dbReference type="STRING" id="572547.Amico_1656"/>
<keyword evidence="7" id="KW-1185">Reference proteome</keyword>
<dbReference type="InterPro" id="IPR039424">
    <property type="entry name" value="SBP_5"/>
</dbReference>
<dbReference type="GO" id="GO:1904680">
    <property type="term" value="F:peptide transmembrane transporter activity"/>
    <property type="evidence" value="ECO:0007669"/>
    <property type="project" value="TreeGrafter"/>
</dbReference>
<keyword evidence="3 4" id="KW-0732">Signal</keyword>
<dbReference type="InterPro" id="IPR000914">
    <property type="entry name" value="SBP_5_dom"/>
</dbReference>
<dbReference type="AlphaFoldDB" id="D5EGU0"/>
<dbReference type="EMBL" id="CP001997">
    <property type="protein sequence ID" value="ADE57772.1"/>
    <property type="molecule type" value="Genomic_DNA"/>
</dbReference>
<evidence type="ECO:0000256" key="4">
    <source>
        <dbReference type="SAM" id="SignalP"/>
    </source>
</evidence>
<name>D5EGU0_AMICL</name>
<feature type="chain" id="PRO_5003070683" evidence="4">
    <location>
        <begin position="26"/>
        <end position="509"/>
    </location>
</feature>
<organism evidence="6 7">
    <name type="scientific">Aminobacterium colombiense (strain DSM 12261 / ALA-1)</name>
    <dbReference type="NCBI Taxonomy" id="572547"/>
    <lineage>
        <taxon>Bacteria</taxon>
        <taxon>Thermotogati</taxon>
        <taxon>Synergistota</taxon>
        <taxon>Synergistia</taxon>
        <taxon>Synergistales</taxon>
        <taxon>Aminobacteriaceae</taxon>
        <taxon>Aminobacterium</taxon>
    </lineage>
</organism>
<dbReference type="GO" id="GO:0042597">
    <property type="term" value="C:periplasmic space"/>
    <property type="evidence" value="ECO:0007669"/>
    <property type="project" value="UniProtKB-ARBA"/>
</dbReference>
<evidence type="ECO:0000256" key="3">
    <source>
        <dbReference type="ARBA" id="ARBA00022729"/>
    </source>
</evidence>